<feature type="region of interest" description="Disordered" evidence="1">
    <location>
        <begin position="43"/>
        <end position="67"/>
    </location>
</feature>
<accession>A0A6J5XN90</accession>
<organism evidence="2 3">
    <name type="scientific">Prunus armeniaca</name>
    <name type="common">Apricot</name>
    <name type="synonym">Armeniaca vulgaris</name>
    <dbReference type="NCBI Taxonomy" id="36596"/>
    <lineage>
        <taxon>Eukaryota</taxon>
        <taxon>Viridiplantae</taxon>
        <taxon>Streptophyta</taxon>
        <taxon>Embryophyta</taxon>
        <taxon>Tracheophyta</taxon>
        <taxon>Spermatophyta</taxon>
        <taxon>Magnoliopsida</taxon>
        <taxon>eudicotyledons</taxon>
        <taxon>Gunneridae</taxon>
        <taxon>Pentapetalae</taxon>
        <taxon>rosids</taxon>
        <taxon>fabids</taxon>
        <taxon>Rosales</taxon>
        <taxon>Rosaceae</taxon>
        <taxon>Amygdaloideae</taxon>
        <taxon>Amygdaleae</taxon>
        <taxon>Prunus</taxon>
    </lineage>
</organism>
<evidence type="ECO:0000313" key="2">
    <source>
        <dbReference type="EMBL" id="CAB4313532.1"/>
    </source>
</evidence>
<dbReference type="EMBL" id="CAEKKB010000006">
    <property type="protein sequence ID" value="CAB4313532.1"/>
    <property type="molecule type" value="Genomic_DNA"/>
</dbReference>
<dbReference type="OrthoDB" id="1899623at2759"/>
<reference evidence="3" key="1">
    <citation type="journal article" date="2020" name="Genome Biol.">
        <title>Gamete binning: chromosome-level and haplotype-resolved genome assembly enabled by high-throughput single-cell sequencing of gamete genomes.</title>
        <authorList>
            <person name="Campoy J.A."/>
            <person name="Sun H."/>
            <person name="Goel M."/>
            <person name="Jiao W.-B."/>
            <person name="Folz-Donahue K."/>
            <person name="Wang N."/>
            <person name="Rubio M."/>
            <person name="Liu C."/>
            <person name="Kukat C."/>
            <person name="Ruiz D."/>
            <person name="Huettel B."/>
            <person name="Schneeberger K."/>
        </authorList>
    </citation>
    <scope>NUCLEOTIDE SEQUENCE [LARGE SCALE GENOMIC DNA]</scope>
    <source>
        <strain evidence="3">cv. Rojo Pasion</strain>
    </source>
</reference>
<protein>
    <submittedName>
        <fullName evidence="2">Uncharacterized protein</fullName>
    </submittedName>
</protein>
<feature type="compositionally biased region" description="Basic and acidic residues" evidence="1">
    <location>
        <begin position="259"/>
        <end position="274"/>
    </location>
</feature>
<dbReference type="PANTHER" id="PTHR34210">
    <property type="entry name" value="OS01G0252900 PROTEIN"/>
    <property type="match status" value="1"/>
</dbReference>
<evidence type="ECO:0000256" key="1">
    <source>
        <dbReference type="SAM" id="MobiDB-lite"/>
    </source>
</evidence>
<dbReference type="PANTHER" id="PTHR34210:SF1">
    <property type="entry name" value="OS03G0274700 PROTEIN"/>
    <property type="match status" value="1"/>
</dbReference>
<dbReference type="Proteomes" id="UP000507245">
    <property type="component" value="Unassembled WGS sequence"/>
</dbReference>
<name>A0A6J5XN90_PRUAR</name>
<feature type="region of interest" description="Disordered" evidence="1">
    <location>
        <begin position="227"/>
        <end position="276"/>
    </location>
</feature>
<evidence type="ECO:0000313" key="3">
    <source>
        <dbReference type="Proteomes" id="UP000507245"/>
    </source>
</evidence>
<dbReference type="AlphaFoldDB" id="A0A6J5XN90"/>
<proteinExistence type="predicted"/>
<feature type="region of interest" description="Disordered" evidence="1">
    <location>
        <begin position="404"/>
        <end position="428"/>
    </location>
</feature>
<sequence length="428" mass="48377">MMRRQGQYGDSGVNTYAAAAPMHHMSGQRMEHKSSHFEGRLEAFTPERDNPYASSKSEGQWRWERDGSKGSNPMASHMYNEGKCCCQLSLIYVYAESGDRSGGICLTLRRAGPDRVDIHDTVILESKGRQRWRCRRRMSGHNDKLSIPLYPLKCYSILFLGFALPCSSPPIQRAPFASPILPRAICSHVTLLGSAVFSLAKSSTKHDLKCSPERAIGIQRRCWISRSGQGGDTSRSYFQGQRPDPKLAMEKQNNNDSRSQSHNEDMDLGYEDKPSSQTFEELEQKFLDDIRKLTKEQNDAEDAENARHKEKIGAINAQYEEQLVALRARQASRRDELLRRESNARQHQYQQSVMDCYPNSSMGPSELRGYGGVAASAAGGEGHRAYNTDQYESYRERARFLGGSRDHGFEPRGPYPGGRVYDTGSRYY</sequence>
<keyword evidence="3" id="KW-1185">Reference proteome</keyword>
<gene>
    <name evidence="2" type="ORF">ORAREDHAP_LOCUS36687</name>
</gene>